<evidence type="ECO:0000313" key="3">
    <source>
        <dbReference type="Proteomes" id="UP000029224"/>
    </source>
</evidence>
<comment type="caution">
    <text evidence="2">The sequence shown here is derived from an EMBL/GenBank/DDBJ whole genome shotgun (WGS) entry which is preliminary data.</text>
</comment>
<dbReference type="EMBL" id="BBMT01000017">
    <property type="protein sequence ID" value="GAL37438.1"/>
    <property type="molecule type" value="Genomic_DNA"/>
</dbReference>
<keyword evidence="1" id="KW-0732">Signal</keyword>
<sequence length="100" mass="11202">MKKSMLILSIILMSFKASADVEVGFENSNGMVRLTVLEDGRRIENAKVTGHNIGYGHDILTNKQGQAVFRTGASNKFMTFNIETPSGERKTIKRFVKSHR</sequence>
<dbReference type="AlphaFoldDB" id="A0A090TDP4"/>
<feature type="chain" id="PRO_5001865228" evidence="1">
    <location>
        <begin position="20"/>
        <end position="100"/>
    </location>
</feature>
<organism evidence="2 3">
    <name type="scientific">Vibrio maritimus</name>
    <dbReference type="NCBI Taxonomy" id="990268"/>
    <lineage>
        <taxon>Bacteria</taxon>
        <taxon>Pseudomonadati</taxon>
        <taxon>Pseudomonadota</taxon>
        <taxon>Gammaproteobacteria</taxon>
        <taxon>Vibrionales</taxon>
        <taxon>Vibrionaceae</taxon>
        <taxon>Vibrio</taxon>
    </lineage>
</organism>
<feature type="signal peptide" evidence="1">
    <location>
        <begin position="1"/>
        <end position="19"/>
    </location>
</feature>
<reference evidence="2 3" key="1">
    <citation type="submission" date="2014-09" db="EMBL/GenBank/DDBJ databases">
        <title>Vibrio maritimus JCM 19240. (C210) whole genome shotgun sequence.</title>
        <authorList>
            <person name="Sawabe T."/>
            <person name="Meirelles P."/>
            <person name="Nakanishi M."/>
            <person name="Sayaka M."/>
            <person name="Hattori M."/>
            <person name="Ohkuma M."/>
        </authorList>
    </citation>
    <scope>NUCLEOTIDE SEQUENCE [LARGE SCALE GENOMIC DNA]</scope>
    <source>
        <strain evidence="2 3">JCM 19240</strain>
    </source>
</reference>
<evidence type="ECO:0000313" key="2">
    <source>
        <dbReference type="EMBL" id="GAL37438.1"/>
    </source>
</evidence>
<proteinExistence type="predicted"/>
<name>A0A090TDP4_9VIBR</name>
<accession>A0A090TDP4</accession>
<dbReference type="Proteomes" id="UP000029224">
    <property type="component" value="Unassembled WGS sequence"/>
</dbReference>
<reference evidence="2 3" key="2">
    <citation type="submission" date="2014-09" db="EMBL/GenBank/DDBJ databases">
        <authorList>
            <consortium name="NBRP consortium"/>
            <person name="Sawabe T."/>
            <person name="Meirelles P."/>
            <person name="Nakanishi M."/>
            <person name="Sayaka M."/>
            <person name="Hattori M."/>
            <person name="Ohkuma M."/>
        </authorList>
    </citation>
    <scope>NUCLEOTIDE SEQUENCE [LARGE SCALE GENOMIC DNA]</scope>
    <source>
        <strain evidence="2 3">JCM 19240</strain>
    </source>
</reference>
<protein>
    <submittedName>
        <fullName evidence="2">Uncharacterized protein</fullName>
    </submittedName>
</protein>
<keyword evidence="3" id="KW-1185">Reference proteome</keyword>
<gene>
    <name evidence="2" type="ORF">JCM19240_1374</name>
</gene>
<evidence type="ECO:0000256" key="1">
    <source>
        <dbReference type="SAM" id="SignalP"/>
    </source>
</evidence>